<reference evidence="2 3" key="1">
    <citation type="journal article" date="2007" name="Nature">
        <title>Evolution of genes and genomes on the Drosophila phylogeny.</title>
        <authorList>
            <consortium name="Drosophila 12 Genomes Consortium"/>
            <person name="Clark A.G."/>
            <person name="Eisen M.B."/>
            <person name="Smith D.R."/>
            <person name="Bergman C.M."/>
            <person name="Oliver B."/>
            <person name="Markow T.A."/>
            <person name="Kaufman T.C."/>
            <person name="Kellis M."/>
            <person name="Gelbart W."/>
            <person name="Iyer V.N."/>
            <person name="Pollard D.A."/>
            <person name="Sackton T.B."/>
            <person name="Larracuente A.M."/>
            <person name="Singh N.D."/>
            <person name="Abad J.P."/>
            <person name="Abt D.N."/>
            <person name="Adryan B."/>
            <person name="Aguade M."/>
            <person name="Akashi H."/>
            <person name="Anderson W.W."/>
            <person name="Aquadro C.F."/>
            <person name="Ardell D.H."/>
            <person name="Arguello R."/>
            <person name="Artieri C.G."/>
            <person name="Barbash D.A."/>
            <person name="Barker D."/>
            <person name="Barsanti P."/>
            <person name="Batterham P."/>
            <person name="Batzoglou S."/>
            <person name="Begun D."/>
            <person name="Bhutkar A."/>
            <person name="Blanco E."/>
            <person name="Bosak S.A."/>
            <person name="Bradley R.K."/>
            <person name="Brand A.D."/>
            <person name="Brent M.R."/>
            <person name="Brooks A.N."/>
            <person name="Brown R.H."/>
            <person name="Butlin R.K."/>
            <person name="Caggese C."/>
            <person name="Calvi B.R."/>
            <person name="Bernardo de Carvalho A."/>
            <person name="Caspi A."/>
            <person name="Castrezana S."/>
            <person name="Celniker S.E."/>
            <person name="Chang J.L."/>
            <person name="Chapple C."/>
            <person name="Chatterji S."/>
            <person name="Chinwalla A."/>
            <person name="Civetta A."/>
            <person name="Clifton S.W."/>
            <person name="Comeron J.M."/>
            <person name="Costello J.C."/>
            <person name="Coyne J.A."/>
            <person name="Daub J."/>
            <person name="David R.G."/>
            <person name="Delcher A.L."/>
            <person name="Delehaunty K."/>
            <person name="Do C.B."/>
            <person name="Ebling H."/>
            <person name="Edwards K."/>
            <person name="Eickbush T."/>
            <person name="Evans J.D."/>
            <person name="Filipski A."/>
            <person name="Findeiss S."/>
            <person name="Freyhult E."/>
            <person name="Fulton L."/>
            <person name="Fulton R."/>
            <person name="Garcia A.C."/>
            <person name="Gardiner A."/>
            <person name="Garfield D.A."/>
            <person name="Garvin B.E."/>
            <person name="Gibson G."/>
            <person name="Gilbert D."/>
            <person name="Gnerre S."/>
            <person name="Godfrey J."/>
            <person name="Good R."/>
            <person name="Gotea V."/>
            <person name="Gravely B."/>
            <person name="Greenberg A.J."/>
            <person name="Griffiths-Jones S."/>
            <person name="Gross S."/>
            <person name="Guigo R."/>
            <person name="Gustafson E.A."/>
            <person name="Haerty W."/>
            <person name="Hahn M.W."/>
            <person name="Halligan D.L."/>
            <person name="Halpern A.L."/>
            <person name="Halter G.M."/>
            <person name="Han M.V."/>
            <person name="Heger A."/>
            <person name="Hillier L."/>
            <person name="Hinrichs A.S."/>
            <person name="Holmes I."/>
            <person name="Hoskins R.A."/>
            <person name="Hubisz M.J."/>
            <person name="Hultmark D."/>
            <person name="Huntley M.A."/>
            <person name="Jaffe D.B."/>
            <person name="Jagadeeshan S."/>
            <person name="Jeck W.R."/>
            <person name="Johnson J."/>
            <person name="Jones C.D."/>
            <person name="Jordan W.C."/>
            <person name="Karpen G.H."/>
            <person name="Kataoka E."/>
            <person name="Keightley P.D."/>
            <person name="Kheradpour P."/>
            <person name="Kirkness E.F."/>
            <person name="Koerich L.B."/>
            <person name="Kristiansen K."/>
            <person name="Kudrna D."/>
            <person name="Kulathinal R.J."/>
            <person name="Kumar S."/>
            <person name="Kwok R."/>
            <person name="Lander E."/>
            <person name="Langley C.H."/>
            <person name="Lapoint R."/>
            <person name="Lazzaro B.P."/>
            <person name="Lee S.J."/>
            <person name="Levesque L."/>
            <person name="Li R."/>
            <person name="Lin C.F."/>
            <person name="Lin M.F."/>
            <person name="Lindblad-Toh K."/>
            <person name="Llopart A."/>
            <person name="Long M."/>
            <person name="Low L."/>
            <person name="Lozovsky E."/>
            <person name="Lu J."/>
            <person name="Luo M."/>
            <person name="Machado C.A."/>
            <person name="Makalowski W."/>
            <person name="Marzo M."/>
            <person name="Matsuda M."/>
            <person name="Matzkin L."/>
            <person name="McAllister B."/>
            <person name="McBride C.S."/>
            <person name="McKernan B."/>
            <person name="McKernan K."/>
            <person name="Mendez-Lago M."/>
            <person name="Minx P."/>
            <person name="Mollenhauer M.U."/>
            <person name="Montooth K."/>
            <person name="Mount S.M."/>
            <person name="Mu X."/>
            <person name="Myers E."/>
            <person name="Negre B."/>
            <person name="Newfeld S."/>
            <person name="Nielsen R."/>
            <person name="Noor M.A."/>
            <person name="O'Grady P."/>
            <person name="Pachter L."/>
            <person name="Papaceit M."/>
            <person name="Parisi M.J."/>
            <person name="Parisi M."/>
            <person name="Parts L."/>
            <person name="Pedersen J.S."/>
            <person name="Pesole G."/>
            <person name="Phillippy A.M."/>
            <person name="Ponting C.P."/>
            <person name="Pop M."/>
            <person name="Porcelli D."/>
            <person name="Powell J.R."/>
            <person name="Prohaska S."/>
            <person name="Pruitt K."/>
            <person name="Puig M."/>
            <person name="Quesneville H."/>
            <person name="Ram K.R."/>
            <person name="Rand D."/>
            <person name="Rasmussen M.D."/>
            <person name="Reed L.K."/>
            <person name="Reenan R."/>
            <person name="Reily A."/>
            <person name="Remington K.A."/>
            <person name="Rieger T.T."/>
            <person name="Ritchie M.G."/>
            <person name="Robin C."/>
            <person name="Rogers Y.H."/>
            <person name="Rohde C."/>
            <person name="Rozas J."/>
            <person name="Rubenfield M.J."/>
            <person name="Ruiz A."/>
            <person name="Russo S."/>
            <person name="Salzberg S.L."/>
            <person name="Sanchez-Gracia A."/>
            <person name="Saranga D.J."/>
            <person name="Sato H."/>
            <person name="Schaeffer S.W."/>
            <person name="Schatz M.C."/>
            <person name="Schlenke T."/>
            <person name="Schwartz R."/>
            <person name="Segarra C."/>
            <person name="Singh R.S."/>
            <person name="Sirot L."/>
            <person name="Sirota M."/>
            <person name="Sisneros N.B."/>
            <person name="Smith C.D."/>
            <person name="Smith T.F."/>
            <person name="Spieth J."/>
            <person name="Stage D.E."/>
            <person name="Stark A."/>
            <person name="Stephan W."/>
            <person name="Strausberg R.L."/>
            <person name="Strempel S."/>
            <person name="Sturgill D."/>
            <person name="Sutton G."/>
            <person name="Sutton G.G."/>
            <person name="Tao W."/>
            <person name="Teichmann S."/>
            <person name="Tobari Y.N."/>
            <person name="Tomimura Y."/>
            <person name="Tsolas J.M."/>
            <person name="Valente V.L."/>
            <person name="Venter E."/>
            <person name="Venter J.C."/>
            <person name="Vicario S."/>
            <person name="Vieira F.G."/>
            <person name="Vilella A.J."/>
            <person name="Villasante A."/>
            <person name="Walenz B."/>
            <person name="Wang J."/>
            <person name="Wasserman M."/>
            <person name="Watts T."/>
            <person name="Wilson D."/>
            <person name="Wilson R.K."/>
            <person name="Wing R.A."/>
            <person name="Wolfner M.F."/>
            <person name="Wong A."/>
            <person name="Wong G.K."/>
            <person name="Wu C.I."/>
            <person name="Wu G."/>
            <person name="Yamamoto D."/>
            <person name="Yang H.P."/>
            <person name="Yang S.P."/>
            <person name="Yorke J.A."/>
            <person name="Yoshida K."/>
            <person name="Zdobnov E."/>
            <person name="Zhang P."/>
            <person name="Zhang Y."/>
            <person name="Zimin A.V."/>
            <person name="Baldwin J."/>
            <person name="Abdouelleil A."/>
            <person name="Abdulkadir J."/>
            <person name="Abebe A."/>
            <person name="Abera B."/>
            <person name="Abreu J."/>
            <person name="Acer S.C."/>
            <person name="Aftuck L."/>
            <person name="Alexander A."/>
            <person name="An P."/>
            <person name="Anderson E."/>
            <person name="Anderson S."/>
            <person name="Arachi H."/>
            <person name="Azer M."/>
            <person name="Bachantsang P."/>
            <person name="Barry A."/>
            <person name="Bayul T."/>
            <person name="Berlin A."/>
            <person name="Bessette D."/>
            <person name="Bloom T."/>
            <person name="Blye J."/>
            <person name="Boguslavskiy L."/>
            <person name="Bonnet C."/>
            <person name="Boukhgalter B."/>
            <person name="Bourzgui I."/>
            <person name="Brown A."/>
            <person name="Cahill P."/>
            <person name="Channer S."/>
            <person name="Cheshatsang Y."/>
            <person name="Chuda L."/>
            <person name="Citroen M."/>
            <person name="Collymore A."/>
            <person name="Cooke P."/>
            <person name="Costello M."/>
            <person name="D'Aco K."/>
            <person name="Daza R."/>
            <person name="De Haan G."/>
            <person name="DeGray S."/>
            <person name="DeMaso C."/>
            <person name="Dhargay N."/>
            <person name="Dooley K."/>
            <person name="Dooley E."/>
            <person name="Doricent M."/>
            <person name="Dorje P."/>
            <person name="Dorjee K."/>
            <person name="Dupes A."/>
            <person name="Elong R."/>
            <person name="Falk J."/>
            <person name="Farina A."/>
            <person name="Faro S."/>
            <person name="Ferguson D."/>
            <person name="Fisher S."/>
            <person name="Foley C.D."/>
            <person name="Franke A."/>
            <person name="Friedrich D."/>
            <person name="Gadbois L."/>
            <person name="Gearin G."/>
            <person name="Gearin C.R."/>
            <person name="Giannoukos G."/>
            <person name="Goode T."/>
            <person name="Graham J."/>
            <person name="Grandbois E."/>
            <person name="Grewal S."/>
            <person name="Gyaltsen K."/>
            <person name="Hafez N."/>
            <person name="Hagos B."/>
            <person name="Hall J."/>
            <person name="Henson C."/>
            <person name="Hollinger A."/>
            <person name="Honan T."/>
            <person name="Huard M.D."/>
            <person name="Hughes L."/>
            <person name="Hurhula B."/>
            <person name="Husby M.E."/>
            <person name="Kamat A."/>
            <person name="Kanga B."/>
            <person name="Kashin S."/>
            <person name="Khazanovich D."/>
            <person name="Kisner P."/>
            <person name="Lance K."/>
            <person name="Lara M."/>
            <person name="Lee W."/>
            <person name="Lennon N."/>
            <person name="Letendre F."/>
            <person name="LeVine R."/>
            <person name="Lipovsky A."/>
            <person name="Liu X."/>
            <person name="Liu J."/>
            <person name="Liu S."/>
            <person name="Lokyitsang T."/>
            <person name="Lokyitsang Y."/>
            <person name="Lubonja R."/>
            <person name="Lui A."/>
            <person name="MacDonald P."/>
            <person name="Magnisalis V."/>
            <person name="Maru K."/>
            <person name="Matthews C."/>
            <person name="McCusker W."/>
            <person name="McDonough S."/>
            <person name="Mehta T."/>
            <person name="Meldrim J."/>
            <person name="Meneus L."/>
            <person name="Mihai O."/>
            <person name="Mihalev A."/>
            <person name="Mihova T."/>
            <person name="Mittelman R."/>
            <person name="Mlenga V."/>
            <person name="Montmayeur A."/>
            <person name="Mulrain L."/>
            <person name="Navidi A."/>
            <person name="Naylor J."/>
            <person name="Negash T."/>
            <person name="Nguyen T."/>
            <person name="Nguyen N."/>
            <person name="Nicol R."/>
            <person name="Norbu C."/>
            <person name="Norbu N."/>
            <person name="Novod N."/>
            <person name="O'Neill B."/>
            <person name="Osman S."/>
            <person name="Markiewicz E."/>
            <person name="Oyono O.L."/>
            <person name="Patti C."/>
            <person name="Phunkhang P."/>
            <person name="Pierre F."/>
            <person name="Priest M."/>
            <person name="Raghuraman S."/>
            <person name="Rege F."/>
            <person name="Reyes R."/>
            <person name="Rise C."/>
            <person name="Rogov P."/>
            <person name="Ross K."/>
            <person name="Ryan E."/>
            <person name="Settipalli S."/>
            <person name="Shea T."/>
            <person name="Sherpa N."/>
            <person name="Shi L."/>
            <person name="Shih D."/>
            <person name="Sparrow T."/>
            <person name="Spaulding J."/>
            <person name="Stalker J."/>
            <person name="Stange-Thomann N."/>
            <person name="Stavropoulos S."/>
            <person name="Stone C."/>
            <person name="Strader C."/>
            <person name="Tesfaye S."/>
            <person name="Thomson T."/>
            <person name="Thoulutsang Y."/>
            <person name="Thoulutsang D."/>
            <person name="Topham K."/>
            <person name="Topping I."/>
            <person name="Tsamla T."/>
            <person name="Vassiliev H."/>
            <person name="Vo A."/>
            <person name="Wangchuk T."/>
            <person name="Wangdi T."/>
            <person name="Weiand M."/>
            <person name="Wilkinson J."/>
            <person name="Wilson A."/>
            <person name="Yadav S."/>
            <person name="Young G."/>
            <person name="Yu Q."/>
            <person name="Zembek L."/>
            <person name="Zhong D."/>
            <person name="Zimmer A."/>
            <person name="Zwirko Z."/>
            <person name="Jaffe D.B."/>
            <person name="Alvarez P."/>
            <person name="Brockman W."/>
            <person name="Butler J."/>
            <person name="Chin C."/>
            <person name="Gnerre S."/>
            <person name="Grabherr M."/>
            <person name="Kleber M."/>
            <person name="Mauceli E."/>
            <person name="MacCallum I."/>
        </authorList>
    </citation>
    <scope>NUCLEOTIDE SEQUENCE [LARGE SCALE GENOMIC DNA]</scope>
    <source>
        <strain evidence="3">Tucson 14024-0371.13</strain>
    </source>
</reference>
<feature type="transmembrane region" description="Helical" evidence="1">
    <location>
        <begin position="369"/>
        <end position="394"/>
    </location>
</feature>
<evidence type="ECO:0008006" key="4">
    <source>
        <dbReference type="Google" id="ProtNLM"/>
    </source>
</evidence>
<dbReference type="Proteomes" id="UP000007801">
    <property type="component" value="Unassembled WGS sequence"/>
</dbReference>
<dbReference type="AlphaFoldDB" id="B3M4B8"/>
<keyword evidence="1" id="KW-0812">Transmembrane</keyword>
<dbReference type="STRING" id="7217.B3M4B8"/>
<dbReference type="eggNOG" id="KOG1109">
    <property type="taxonomic scope" value="Eukaryota"/>
</dbReference>
<gene>
    <name evidence="2" type="primary">Dana\GF25286</name>
    <name evidence="2" type="synonym">dana_GLEANR_9967</name>
    <name evidence="2" type="ORF">GF25286</name>
</gene>
<keyword evidence="1" id="KW-1133">Transmembrane helix</keyword>
<dbReference type="GeneID" id="6507910"/>
<evidence type="ECO:0000256" key="1">
    <source>
        <dbReference type="SAM" id="Phobius"/>
    </source>
</evidence>
<name>B3M4B8_DROAN</name>
<dbReference type="FunCoup" id="B3M4B8">
    <property type="interactions" value="53"/>
</dbReference>
<dbReference type="OrthoDB" id="2016540at2759"/>
<protein>
    <recommendedName>
        <fullName evidence="4">Vacuole membrane protein 1</fullName>
    </recommendedName>
</protein>
<evidence type="ECO:0000313" key="3">
    <source>
        <dbReference type="Proteomes" id="UP000007801"/>
    </source>
</evidence>
<feature type="transmembrane region" description="Helical" evidence="1">
    <location>
        <begin position="128"/>
        <end position="151"/>
    </location>
</feature>
<organism evidence="2 3">
    <name type="scientific">Drosophila ananassae</name>
    <name type="common">Fruit fly</name>
    <dbReference type="NCBI Taxonomy" id="7217"/>
    <lineage>
        <taxon>Eukaryota</taxon>
        <taxon>Metazoa</taxon>
        <taxon>Ecdysozoa</taxon>
        <taxon>Arthropoda</taxon>
        <taxon>Hexapoda</taxon>
        <taxon>Insecta</taxon>
        <taxon>Pterygota</taxon>
        <taxon>Neoptera</taxon>
        <taxon>Endopterygota</taxon>
        <taxon>Diptera</taxon>
        <taxon>Brachycera</taxon>
        <taxon>Muscomorpha</taxon>
        <taxon>Ephydroidea</taxon>
        <taxon>Drosophilidae</taxon>
        <taxon>Drosophila</taxon>
        <taxon>Sophophora</taxon>
    </lineage>
</organism>
<evidence type="ECO:0000313" key="2">
    <source>
        <dbReference type="EMBL" id="EDV39388.2"/>
    </source>
</evidence>
<feature type="transmembrane region" description="Helical" evidence="1">
    <location>
        <begin position="261"/>
        <end position="288"/>
    </location>
</feature>
<keyword evidence="1" id="KW-0472">Membrane</keyword>
<sequence>MNKSARQKFIDGKILTQYIFSPGFGSMRSPMASSESKESSPPLDLEDLFTATAEELKERKSLVLWRRPVTTLKYGSLEAGQLLLSFAMKLLNRWLLGSLLFLTILYFLPGPHESLVRFCEKNMAFSIYWLGLGVLSSVGFGTGLHTFLLYLGPHIASVTLAAYECQTLDFPTPPYPDKKICPPVPYTHTLPNVWSILSKVRPEAFLWGLGTALGELPPYFMARSARLSGQELEDEEEVEVSGSKNFLDGAKVFMERVVRRIGFMGILLCASVPNPLFDLAGITCGHFLVPFWKFFGATIIGKALVKATFQQLFVIVAFSEDLVNKLVTGLGGLPWIGPPIQGIIKDVLKSTKQQMHSPNKSDVVLSFSLVVRAFELCAFLMVAAFVVSLINSLAQINFKRRQDKERSMRNLELLLYADNLATEAMTV</sequence>
<accession>B3M4B8</accession>
<dbReference type="KEGG" id="dan:6507910"/>
<proteinExistence type="predicted"/>
<dbReference type="InParanoid" id="B3M4B8"/>
<keyword evidence="3" id="KW-1185">Reference proteome</keyword>
<dbReference type="EMBL" id="CH902618">
    <property type="protein sequence ID" value="EDV39388.2"/>
    <property type="molecule type" value="Genomic_DNA"/>
</dbReference>
<feature type="transmembrane region" description="Helical" evidence="1">
    <location>
        <begin position="90"/>
        <end position="108"/>
    </location>
</feature>
<dbReference type="HOGENOM" id="CLU_033298_0_1_1"/>